<dbReference type="Gene3D" id="3.30.700.10">
    <property type="entry name" value="Glycoprotein, Type 4 Pilin"/>
    <property type="match status" value="1"/>
</dbReference>
<keyword evidence="5" id="KW-1185">Reference proteome</keyword>
<keyword evidence="1" id="KW-0488">Methylation</keyword>
<dbReference type="InterPro" id="IPR012902">
    <property type="entry name" value="N_methyl_site"/>
</dbReference>
<gene>
    <name evidence="4" type="ORF">EDC63_102164</name>
</gene>
<dbReference type="Proteomes" id="UP000295367">
    <property type="component" value="Unassembled WGS sequence"/>
</dbReference>
<evidence type="ECO:0000256" key="2">
    <source>
        <dbReference type="SAM" id="MobiDB-lite"/>
    </source>
</evidence>
<dbReference type="InterPro" id="IPR000983">
    <property type="entry name" value="Bac_GSPG_pilin"/>
</dbReference>
<feature type="region of interest" description="Disordered" evidence="2">
    <location>
        <begin position="111"/>
        <end position="139"/>
    </location>
</feature>
<dbReference type="OrthoDB" id="9790526at2"/>
<dbReference type="InterPro" id="IPR045584">
    <property type="entry name" value="Pilin-like"/>
</dbReference>
<name>A0A4R3YFF2_9PROT</name>
<dbReference type="NCBIfam" id="TIGR02532">
    <property type="entry name" value="IV_pilin_GFxxxE"/>
    <property type="match status" value="1"/>
</dbReference>
<evidence type="ECO:0000313" key="5">
    <source>
        <dbReference type="Proteomes" id="UP000295367"/>
    </source>
</evidence>
<evidence type="ECO:0000256" key="3">
    <source>
        <dbReference type="SAM" id="Phobius"/>
    </source>
</evidence>
<organism evidence="4 5">
    <name type="scientific">Sulfurirhabdus autotrophica</name>
    <dbReference type="NCBI Taxonomy" id="1706046"/>
    <lineage>
        <taxon>Bacteria</taxon>
        <taxon>Pseudomonadati</taxon>
        <taxon>Pseudomonadota</taxon>
        <taxon>Betaproteobacteria</taxon>
        <taxon>Nitrosomonadales</taxon>
        <taxon>Sulfuricellaceae</taxon>
        <taxon>Sulfurirhabdus</taxon>
    </lineage>
</organism>
<accession>A0A4R3YFF2</accession>
<evidence type="ECO:0000256" key="1">
    <source>
        <dbReference type="ARBA" id="ARBA00022481"/>
    </source>
</evidence>
<keyword evidence="3" id="KW-0812">Transmembrane</keyword>
<dbReference type="SUPFAM" id="SSF54523">
    <property type="entry name" value="Pili subunits"/>
    <property type="match status" value="1"/>
</dbReference>
<dbReference type="GO" id="GO:0015627">
    <property type="term" value="C:type II protein secretion system complex"/>
    <property type="evidence" value="ECO:0007669"/>
    <property type="project" value="InterPro"/>
</dbReference>
<dbReference type="RefSeq" id="WP_124947045.1">
    <property type="nucleotide sequence ID" value="NZ_BHVT01000057.1"/>
</dbReference>
<feature type="transmembrane region" description="Helical" evidence="3">
    <location>
        <begin position="12"/>
        <end position="32"/>
    </location>
</feature>
<evidence type="ECO:0000313" key="4">
    <source>
        <dbReference type="EMBL" id="TCV89644.1"/>
    </source>
</evidence>
<dbReference type="PROSITE" id="PS00409">
    <property type="entry name" value="PROKAR_NTER_METHYL"/>
    <property type="match status" value="1"/>
</dbReference>
<protein>
    <submittedName>
        <fullName evidence="4">General secretion pathway protein G</fullName>
    </submittedName>
</protein>
<proteinExistence type="predicted"/>
<dbReference type="EMBL" id="SMCO01000002">
    <property type="protein sequence ID" value="TCV89644.1"/>
    <property type="molecule type" value="Genomic_DNA"/>
</dbReference>
<dbReference type="PRINTS" id="PR00813">
    <property type="entry name" value="BCTERIALGSPG"/>
</dbReference>
<keyword evidence="3" id="KW-1133">Transmembrane helix</keyword>
<dbReference type="AlphaFoldDB" id="A0A4R3YFF2"/>
<dbReference type="Pfam" id="PF07963">
    <property type="entry name" value="N_methyl"/>
    <property type="match status" value="1"/>
</dbReference>
<dbReference type="PANTHER" id="PTHR30093">
    <property type="entry name" value="GENERAL SECRETION PATHWAY PROTEIN G"/>
    <property type="match status" value="1"/>
</dbReference>
<comment type="caution">
    <text evidence="4">The sequence shown here is derived from an EMBL/GenBank/DDBJ whole genome shotgun (WGS) entry which is preliminary data.</text>
</comment>
<dbReference type="PANTHER" id="PTHR30093:SF47">
    <property type="entry name" value="TYPE IV PILUS NON-CORE MINOR PILIN PILE"/>
    <property type="match status" value="1"/>
</dbReference>
<keyword evidence="3" id="KW-0472">Membrane</keyword>
<sequence>MLLSSQKKGFTLIELVITIAIVAILATVALPLTSLTVQRSKEQELQASLRQIRDAIDAYKQAVDDKRIIKAADESGYPKSLETLVEGVVDAKSANKEMIYFLRRIPRDPLSKNPNATASETWGKRSYKSPPDAPQEGEDIYDVYSLSSGTGLNGIAYREW</sequence>
<dbReference type="GO" id="GO:0015628">
    <property type="term" value="P:protein secretion by the type II secretion system"/>
    <property type="evidence" value="ECO:0007669"/>
    <property type="project" value="InterPro"/>
</dbReference>
<reference evidence="4 5" key="1">
    <citation type="submission" date="2019-03" db="EMBL/GenBank/DDBJ databases">
        <title>Genomic Encyclopedia of Type Strains, Phase IV (KMG-IV): sequencing the most valuable type-strain genomes for metagenomic binning, comparative biology and taxonomic classification.</title>
        <authorList>
            <person name="Goeker M."/>
        </authorList>
    </citation>
    <scope>NUCLEOTIDE SEQUENCE [LARGE SCALE GENOMIC DNA]</scope>
    <source>
        <strain evidence="4 5">DSM 100309</strain>
    </source>
</reference>